<dbReference type="PROSITE" id="PS51450">
    <property type="entry name" value="LRR"/>
    <property type="match status" value="2"/>
</dbReference>
<dbReference type="SUPFAM" id="SSF52058">
    <property type="entry name" value="L domain-like"/>
    <property type="match status" value="1"/>
</dbReference>
<protein>
    <submittedName>
        <fullName evidence="12">TKL protein kinase</fullName>
    </submittedName>
</protein>
<dbReference type="STRING" id="946362.F2UN66"/>
<dbReference type="eggNOG" id="KOG4641">
    <property type="taxonomic scope" value="Eukaryota"/>
</dbReference>
<dbReference type="Gene3D" id="3.80.10.10">
    <property type="entry name" value="Ribonuclease Inhibitor"/>
    <property type="match status" value="3"/>
</dbReference>
<dbReference type="OrthoDB" id="6363818at2759"/>
<keyword evidence="13" id="KW-1185">Reference proteome</keyword>
<accession>F2UN66</accession>
<feature type="region of interest" description="Disordered" evidence="8">
    <location>
        <begin position="116"/>
        <end position="181"/>
    </location>
</feature>
<dbReference type="InterPro" id="IPR001245">
    <property type="entry name" value="Ser-Thr/Tyr_kinase_cat_dom"/>
</dbReference>
<dbReference type="SMART" id="SM00364">
    <property type="entry name" value="LRR_BAC"/>
    <property type="match status" value="6"/>
</dbReference>
<dbReference type="EMBL" id="GL832983">
    <property type="protein sequence ID" value="EGD78565.1"/>
    <property type="molecule type" value="Genomic_DNA"/>
</dbReference>
<dbReference type="eggNOG" id="KOG0192">
    <property type="taxonomic scope" value="Eukaryota"/>
</dbReference>
<keyword evidence="9" id="KW-1133">Transmembrane helix</keyword>
<dbReference type="GO" id="GO:0031012">
    <property type="term" value="C:extracellular matrix"/>
    <property type="evidence" value="ECO:0007669"/>
    <property type="project" value="TreeGrafter"/>
</dbReference>
<dbReference type="InParanoid" id="F2UN66"/>
<dbReference type="RefSeq" id="XP_004989514.1">
    <property type="nucleotide sequence ID" value="XM_004989457.1"/>
</dbReference>
<keyword evidence="2" id="KW-0808">Transferase</keyword>
<dbReference type="InterPro" id="IPR000719">
    <property type="entry name" value="Prot_kinase_dom"/>
</dbReference>
<evidence type="ECO:0000256" key="5">
    <source>
        <dbReference type="ARBA" id="ARBA00022741"/>
    </source>
</evidence>
<feature type="transmembrane region" description="Helical" evidence="9">
    <location>
        <begin position="939"/>
        <end position="962"/>
    </location>
</feature>
<proteinExistence type="predicted"/>
<evidence type="ECO:0000313" key="12">
    <source>
        <dbReference type="EMBL" id="EGD78565.1"/>
    </source>
</evidence>
<dbReference type="InterPro" id="IPR050328">
    <property type="entry name" value="Dev_Immune_Receptor"/>
</dbReference>
<keyword evidence="4" id="KW-0677">Repeat</keyword>
<evidence type="ECO:0000256" key="3">
    <source>
        <dbReference type="ARBA" id="ARBA00022729"/>
    </source>
</evidence>
<feature type="compositionally biased region" description="Polar residues" evidence="8">
    <location>
        <begin position="144"/>
        <end position="162"/>
    </location>
</feature>
<evidence type="ECO:0000259" key="11">
    <source>
        <dbReference type="PROSITE" id="PS50011"/>
    </source>
</evidence>
<evidence type="ECO:0000256" key="10">
    <source>
        <dbReference type="SAM" id="SignalP"/>
    </source>
</evidence>
<dbReference type="SUPFAM" id="SSF52047">
    <property type="entry name" value="RNI-like"/>
    <property type="match status" value="1"/>
</dbReference>
<keyword evidence="7" id="KW-0067">ATP-binding</keyword>
<evidence type="ECO:0000256" key="2">
    <source>
        <dbReference type="ARBA" id="ARBA00022679"/>
    </source>
</evidence>
<dbReference type="FunFam" id="3.30.200.20:FF:000180">
    <property type="entry name" value="serine/threonine-protein kinase STY46-like"/>
    <property type="match status" value="1"/>
</dbReference>
<dbReference type="InterPro" id="IPR003591">
    <property type="entry name" value="Leu-rich_rpt_typical-subtyp"/>
</dbReference>
<keyword evidence="9" id="KW-0472">Membrane</keyword>
<dbReference type="InterPro" id="IPR032675">
    <property type="entry name" value="LRR_dom_sf"/>
</dbReference>
<evidence type="ECO:0000256" key="7">
    <source>
        <dbReference type="ARBA" id="ARBA00022840"/>
    </source>
</evidence>
<dbReference type="GeneID" id="16070063"/>
<dbReference type="InterPro" id="IPR011009">
    <property type="entry name" value="Kinase-like_dom_sf"/>
</dbReference>
<dbReference type="InterPro" id="IPR001611">
    <property type="entry name" value="Leu-rich_rpt"/>
</dbReference>
<dbReference type="Pfam" id="PF13855">
    <property type="entry name" value="LRR_8"/>
    <property type="match status" value="4"/>
</dbReference>
<dbReference type="SMART" id="SM00220">
    <property type="entry name" value="S_TKc"/>
    <property type="match status" value="1"/>
</dbReference>
<dbReference type="KEGG" id="sre:PTSG_09258"/>
<dbReference type="CDD" id="cd12087">
    <property type="entry name" value="TM_EGFR-like"/>
    <property type="match status" value="1"/>
</dbReference>
<dbReference type="Gene3D" id="1.10.510.10">
    <property type="entry name" value="Transferase(Phosphotransferase) domain 1"/>
    <property type="match status" value="1"/>
</dbReference>
<evidence type="ECO:0000256" key="6">
    <source>
        <dbReference type="ARBA" id="ARBA00022777"/>
    </source>
</evidence>
<dbReference type="Pfam" id="PF07714">
    <property type="entry name" value="PK_Tyr_Ser-Thr"/>
    <property type="match status" value="2"/>
</dbReference>
<dbReference type="GO" id="GO:0004672">
    <property type="term" value="F:protein kinase activity"/>
    <property type="evidence" value="ECO:0007669"/>
    <property type="project" value="InterPro"/>
</dbReference>
<evidence type="ECO:0000256" key="9">
    <source>
        <dbReference type="SAM" id="Phobius"/>
    </source>
</evidence>
<keyword evidence="6 12" id="KW-0418">Kinase</keyword>
<evidence type="ECO:0000256" key="8">
    <source>
        <dbReference type="SAM" id="MobiDB-lite"/>
    </source>
</evidence>
<dbReference type="PANTHER" id="PTHR24373">
    <property type="entry name" value="SLIT RELATED LEUCINE-RICH REPEAT NEURONAL PROTEIN"/>
    <property type="match status" value="1"/>
</dbReference>
<feature type="chain" id="PRO_5003287730" evidence="10">
    <location>
        <begin position="27"/>
        <end position="1345"/>
    </location>
</feature>
<keyword evidence="1" id="KW-0433">Leucine-rich repeat</keyword>
<gene>
    <name evidence="12" type="ORF">PTSG_09258</name>
</gene>
<reference evidence="12" key="1">
    <citation type="submission" date="2009-08" db="EMBL/GenBank/DDBJ databases">
        <title>Annotation of Salpingoeca rosetta.</title>
        <authorList>
            <consortium name="The Broad Institute Genome Sequencing Platform"/>
            <person name="Russ C."/>
            <person name="Cuomo C."/>
            <person name="Burger G."/>
            <person name="Gray M.W."/>
            <person name="Holland P.W.H."/>
            <person name="King N."/>
            <person name="Lang F.B.F."/>
            <person name="Roger A.J."/>
            <person name="Ruiz-Trillo I."/>
            <person name="Young S.K."/>
            <person name="Zeng Q."/>
            <person name="Gargeya S."/>
            <person name="Alvarado L."/>
            <person name="Berlin A."/>
            <person name="Chapman S.B."/>
            <person name="Chen Z."/>
            <person name="Freedman E."/>
            <person name="Gellesch M."/>
            <person name="Goldberg J."/>
            <person name="Griggs A."/>
            <person name="Gujja S."/>
            <person name="Heilman E."/>
            <person name="Heiman D."/>
            <person name="Howarth C."/>
            <person name="Mehta T."/>
            <person name="Neiman D."/>
            <person name="Pearson M."/>
            <person name="Roberts A."/>
            <person name="Saif S."/>
            <person name="Shea T."/>
            <person name="Shenoy N."/>
            <person name="Sisk P."/>
            <person name="Stolte C."/>
            <person name="Sykes S."/>
            <person name="White J."/>
            <person name="Yandava C."/>
            <person name="Haas B."/>
            <person name="Nusbaum C."/>
            <person name="Birren B."/>
        </authorList>
    </citation>
    <scope>NUCLEOTIDE SEQUENCE [LARGE SCALE GENOMIC DNA]</scope>
    <source>
        <strain evidence="12">ATCC 50818</strain>
    </source>
</reference>
<dbReference type="PANTHER" id="PTHR24373:SF398">
    <property type="entry name" value="LEUCINE-RICH REPEAT-CONTAINING G-PROTEIN COUPLED RECEPTOR 6"/>
    <property type="match status" value="1"/>
</dbReference>
<dbReference type="OMA" id="NRDSCFL"/>
<evidence type="ECO:0000256" key="4">
    <source>
        <dbReference type="ARBA" id="ARBA00022737"/>
    </source>
</evidence>
<feature type="domain" description="Protein kinase" evidence="11">
    <location>
        <begin position="997"/>
        <end position="1341"/>
    </location>
</feature>
<keyword evidence="3 10" id="KW-0732">Signal</keyword>
<name>F2UN66_SALR5</name>
<dbReference type="Proteomes" id="UP000007799">
    <property type="component" value="Unassembled WGS sequence"/>
</dbReference>
<dbReference type="GO" id="GO:0005615">
    <property type="term" value="C:extracellular space"/>
    <property type="evidence" value="ECO:0007669"/>
    <property type="project" value="TreeGrafter"/>
</dbReference>
<keyword evidence="9" id="KW-0812">Transmembrane</keyword>
<dbReference type="SUPFAM" id="SSF56112">
    <property type="entry name" value="Protein kinase-like (PK-like)"/>
    <property type="match status" value="1"/>
</dbReference>
<evidence type="ECO:0000313" key="13">
    <source>
        <dbReference type="Proteomes" id="UP000007799"/>
    </source>
</evidence>
<dbReference type="SMART" id="SM00369">
    <property type="entry name" value="LRR_TYP"/>
    <property type="match status" value="10"/>
</dbReference>
<evidence type="ECO:0000256" key="1">
    <source>
        <dbReference type="ARBA" id="ARBA00022614"/>
    </source>
</evidence>
<organism evidence="13">
    <name type="scientific">Salpingoeca rosetta (strain ATCC 50818 / BSB-021)</name>
    <dbReference type="NCBI Taxonomy" id="946362"/>
    <lineage>
        <taxon>Eukaryota</taxon>
        <taxon>Choanoflagellata</taxon>
        <taxon>Craspedida</taxon>
        <taxon>Salpingoecidae</taxon>
        <taxon>Salpingoeca</taxon>
    </lineage>
</organism>
<dbReference type="PROSITE" id="PS50011">
    <property type="entry name" value="PROTEIN_KINASE_DOM"/>
    <property type="match status" value="1"/>
</dbReference>
<dbReference type="Gene3D" id="3.30.200.20">
    <property type="entry name" value="Phosphorylase Kinase, domain 1"/>
    <property type="match status" value="1"/>
</dbReference>
<feature type="signal peptide" evidence="10">
    <location>
        <begin position="1"/>
        <end position="26"/>
    </location>
</feature>
<keyword evidence="5" id="KW-0547">Nucleotide-binding</keyword>
<sequence length="1345" mass="147850">MGAAAVAMALAVVAVLLAGSPPWTDAAPSIAAPPIAAPPILRLLSPRETIALCDRVDDTLSQIMAALHAQGAAAGAAHNTTQQQQQRRPQIDLSSIRDMMDVVGCPVNDEEYVQPQVLLPPKPRDNHASPPRPRATRAPSNTTEPTTTSLSVPSAATITRTTAAPLLQSSQRRLQRQRREDPLKVGSCTFSSVVDGTCPPPPFNASLTITFEDETEVPEGADPQRVLAISSNVFDLVLSGSVHEQPFRFIVDNGDWTRVTLLDIEGLEFRVFELRWLNGFSSVTSLVIANNPSLDLDASGFALASQLVTFSLEGNSLPQVSDDVFAGMTALQFLNLGHNRIRTVPMRLFSSMPLLHTLFLNNNIITHVEDAAFAALKSLLVLSVRFNDLTQLSQSALSGLYQLKDLRLGGNPLQTLTPLVFSHLHALVSLDASDMLLSTIHADVFAATTSLKILRLRGNAITSLPAGIFRHLSQLELLNLQQNRLASLPPTLLQPLTSLQVLDIGHNTLASFPPNFFDVCEPLFLVLADSNRLTALQPTIFKHNRQMARAVFSNNAITSIEGVFADTPLLEMLDMDSNRLTRFPPFDLPQLFHLVLSNNPITHLPNVTRLPYLTTLRLRNHHITALDLTPVLSLTLIGTLELDAAPHIRSVAQFDASQLPQRSRPPLLRTLRLINVDATPIINQLQALAVLSLESLHIGWPGLDASVSPVVDQVCDLLADNVRELALTRTGFTSIDLCPTKTFDAVFLQNNEHLQTVTIHNALSELNVSSCPSLTEIVVPSVAVLDMSSTYLRPSVALCRRWGFRMLFARNMPSELFRTIQAARALGNCLVRVDVLDASGNAWLDQPGELARFAGELVALSDTTFVSLAFGPVRSRSTPPVLQLRDTPVECTIELQTKELRHEEDLNVGLQVVYSFQCGCSQGYRLNSNNVCEPKGPNIAAIVGGSLVGGLAILVPVVLWLYRRYWKSKIKHQQLLSEKDEEVMALKRAWEIEYDELHIVKRVAAGSFGAVFKAKWDTVTVAVKVLQQAVMALDEHTVIEFEKEVEFLQKTRHPNVVRFFGAGTDPNGSPFLVLEYVAMGSLKDLLGKDMEQVLREVRATQSKEGSHAFDAGPLMDTTAQSTHHPHESELATMTVWDLKLRLLRDVASGMAFIHSLDQMHRDLKSGNVLVSSSLRAKITDFGSIRQCLARSESSRSHPASAPSAITELLYTRGAGAATMHLHMTAAVGTPMYMAPEVFLGEEYNAKADVFSFGVLMWEVATQRDPDLIAQEKGPKYRGPLLATQANLLKEGKRMRFEDHEGRPLSVSEWYTQLAYQCMASDPADRPTFDELKTKRLAHQNAAQER</sequence>
<dbReference type="GO" id="GO:0005524">
    <property type="term" value="F:ATP binding"/>
    <property type="evidence" value="ECO:0007669"/>
    <property type="project" value="UniProtKB-KW"/>
</dbReference>